<keyword evidence="4 12" id="KW-0812">Transmembrane</keyword>
<dbReference type="GO" id="GO:0046872">
    <property type="term" value="F:metal ion binding"/>
    <property type="evidence" value="ECO:0007669"/>
    <property type="project" value="UniProtKB-KW"/>
</dbReference>
<evidence type="ECO:0000313" key="14">
    <source>
        <dbReference type="EMBL" id="NIA72226.1"/>
    </source>
</evidence>
<dbReference type="SUPFAM" id="SSF82093">
    <property type="entry name" value="Heme chaperone CcmE"/>
    <property type="match status" value="1"/>
</dbReference>
<feature type="topological domain" description="Cytoplasmic" evidence="12">
    <location>
        <begin position="1"/>
        <end position="7"/>
    </location>
</feature>
<dbReference type="GO" id="GO:0017004">
    <property type="term" value="P:cytochrome complex assembly"/>
    <property type="evidence" value="ECO:0007669"/>
    <property type="project" value="UniProtKB-KW"/>
</dbReference>
<evidence type="ECO:0000256" key="9">
    <source>
        <dbReference type="ARBA" id="ARBA00023004"/>
    </source>
</evidence>
<dbReference type="GO" id="GO:0020037">
    <property type="term" value="F:heme binding"/>
    <property type="evidence" value="ECO:0007669"/>
    <property type="project" value="InterPro"/>
</dbReference>
<dbReference type="NCBIfam" id="NF009727">
    <property type="entry name" value="PRK13254.1-1"/>
    <property type="match status" value="1"/>
</dbReference>
<comment type="similarity">
    <text evidence="12">Belongs to the CcmE/CycJ family.</text>
</comment>
<evidence type="ECO:0000256" key="2">
    <source>
        <dbReference type="ARBA" id="ARBA00022475"/>
    </source>
</evidence>
<organism evidence="14 15">
    <name type="scientific">Pelagibius litoralis</name>
    <dbReference type="NCBI Taxonomy" id="374515"/>
    <lineage>
        <taxon>Bacteria</taxon>
        <taxon>Pseudomonadati</taxon>
        <taxon>Pseudomonadota</taxon>
        <taxon>Alphaproteobacteria</taxon>
        <taxon>Rhodospirillales</taxon>
        <taxon>Rhodovibrionaceae</taxon>
        <taxon>Pelagibius</taxon>
    </lineage>
</organism>
<keyword evidence="2 12" id="KW-1003">Cell membrane</keyword>
<feature type="binding site" description="covalent" evidence="12 13">
    <location>
        <position position="123"/>
    </location>
    <ligand>
        <name>heme</name>
        <dbReference type="ChEBI" id="CHEBI:30413"/>
    </ligand>
</feature>
<evidence type="ECO:0000256" key="11">
    <source>
        <dbReference type="ARBA" id="ARBA00056663"/>
    </source>
</evidence>
<dbReference type="InterPro" id="IPR036127">
    <property type="entry name" value="CcmE-like_sf"/>
</dbReference>
<dbReference type="GO" id="GO:0017003">
    <property type="term" value="P:protein-heme linkage"/>
    <property type="evidence" value="ECO:0007669"/>
    <property type="project" value="UniProtKB-UniRule"/>
</dbReference>
<comment type="subcellular location">
    <subcellularLocation>
        <location evidence="1">Cell inner membrane</location>
    </subcellularLocation>
    <subcellularLocation>
        <location evidence="12">Cell membrane</location>
        <topology evidence="12">Single-pass type II membrane protein</topology>
    </subcellularLocation>
</comment>
<gene>
    <name evidence="12 14" type="primary">ccmE</name>
    <name evidence="12" type="synonym">cycJ</name>
    <name evidence="14" type="ORF">HBA54_26905</name>
</gene>
<dbReference type="NCBIfam" id="NF009729">
    <property type="entry name" value="PRK13254.1-3"/>
    <property type="match status" value="1"/>
</dbReference>
<protein>
    <recommendedName>
        <fullName evidence="12">Cytochrome c-type biogenesis protein CcmE</fullName>
    </recommendedName>
    <alternativeName>
        <fullName evidence="12">Cytochrome c maturation protein E</fullName>
    </alternativeName>
    <alternativeName>
        <fullName evidence="12">Heme chaperone CcmE</fullName>
    </alternativeName>
</protein>
<name>A0A967KIF3_9PROT</name>
<evidence type="ECO:0000256" key="7">
    <source>
        <dbReference type="ARBA" id="ARBA00022968"/>
    </source>
</evidence>
<dbReference type="NCBIfam" id="NF009731">
    <property type="entry name" value="PRK13254.1-5"/>
    <property type="match status" value="1"/>
</dbReference>
<keyword evidence="9 12" id="KW-0408">Iron</keyword>
<reference evidence="14" key="1">
    <citation type="submission" date="2020-03" db="EMBL/GenBank/DDBJ databases">
        <title>Genome of Pelagibius litoralis DSM 21314T.</title>
        <authorList>
            <person name="Wang G."/>
        </authorList>
    </citation>
    <scope>NUCLEOTIDE SEQUENCE</scope>
    <source>
        <strain evidence="14">DSM 21314</strain>
    </source>
</reference>
<dbReference type="HAMAP" id="MF_01959">
    <property type="entry name" value="CcmE"/>
    <property type="match status" value="1"/>
</dbReference>
<keyword evidence="7 12" id="KW-0735">Signal-anchor</keyword>
<dbReference type="GO" id="GO:0005886">
    <property type="term" value="C:plasma membrane"/>
    <property type="evidence" value="ECO:0007669"/>
    <property type="project" value="UniProtKB-SubCell"/>
</dbReference>
<keyword evidence="3 12" id="KW-0349">Heme</keyword>
<evidence type="ECO:0000256" key="10">
    <source>
        <dbReference type="ARBA" id="ARBA00023136"/>
    </source>
</evidence>
<evidence type="ECO:0000256" key="13">
    <source>
        <dbReference type="PIRSR" id="PIRSR604329-50"/>
    </source>
</evidence>
<dbReference type="Pfam" id="PF03100">
    <property type="entry name" value="CcmE"/>
    <property type="match status" value="1"/>
</dbReference>
<keyword evidence="15" id="KW-1185">Reference proteome</keyword>
<evidence type="ECO:0000256" key="5">
    <source>
        <dbReference type="ARBA" id="ARBA00022723"/>
    </source>
</evidence>
<dbReference type="PANTHER" id="PTHR34128:SF2">
    <property type="entry name" value="CYTOCHROME C-TYPE BIOGENESIS PROTEIN CCME HOMOLOG, MITOCHONDRIAL"/>
    <property type="match status" value="1"/>
</dbReference>
<keyword evidence="8 12" id="KW-1133">Transmembrane helix</keyword>
<evidence type="ECO:0000256" key="6">
    <source>
        <dbReference type="ARBA" id="ARBA00022748"/>
    </source>
</evidence>
<dbReference type="FunFam" id="2.40.50.140:FF:000104">
    <property type="entry name" value="Cytochrome c-type biogenesis protein CcmE"/>
    <property type="match status" value="1"/>
</dbReference>
<feature type="topological domain" description="Extracellular" evidence="12">
    <location>
        <begin position="29"/>
        <end position="155"/>
    </location>
</feature>
<dbReference type="PANTHER" id="PTHR34128">
    <property type="entry name" value="CYTOCHROME C-TYPE BIOGENESIS PROTEIN CCME HOMOLOG, MITOCHONDRIAL"/>
    <property type="match status" value="1"/>
</dbReference>
<keyword evidence="6 12" id="KW-0201">Cytochrome c-type biogenesis</keyword>
<proteinExistence type="inferred from homology"/>
<dbReference type="Gene3D" id="2.40.50.140">
    <property type="entry name" value="Nucleic acid-binding proteins"/>
    <property type="match status" value="1"/>
</dbReference>
<sequence length="155" mass="16822">MTRKRRRLYILSAALLIFGGAAALVLTALDENLDHFRSPTQLIAEPPAPERGIRLGGLVEEGTVERSVDGLSVTFRVTDLAESVAVSYTGILPDLFREGQGVVTTGSLLPDGTFAAREVLAKHDETYMPREVVDALKASGQWRDDETGHSESLTQ</sequence>
<dbReference type="RefSeq" id="WP_167231225.1">
    <property type="nucleotide sequence ID" value="NZ_JAAQPH010000036.1"/>
</dbReference>
<dbReference type="Proteomes" id="UP000761264">
    <property type="component" value="Unassembled WGS sequence"/>
</dbReference>
<dbReference type="AlphaFoldDB" id="A0A967KIF3"/>
<evidence type="ECO:0000256" key="4">
    <source>
        <dbReference type="ARBA" id="ARBA00022692"/>
    </source>
</evidence>
<evidence type="ECO:0000256" key="1">
    <source>
        <dbReference type="ARBA" id="ARBA00004533"/>
    </source>
</evidence>
<keyword evidence="10 12" id="KW-0472">Membrane</keyword>
<comment type="function">
    <text evidence="11 12">Heme chaperone required for the biogenesis of c-type cytochromes. Transiently binds heme delivered by CcmC and transfers the heme to apo-cytochromes in a process facilitated by CcmF and CcmH.</text>
</comment>
<dbReference type="InterPro" id="IPR012340">
    <property type="entry name" value="NA-bd_OB-fold"/>
</dbReference>
<feature type="binding site" description="axial binding residue" evidence="12 13">
    <location>
        <position position="127"/>
    </location>
    <ligand>
        <name>heme</name>
        <dbReference type="ChEBI" id="CHEBI:30413"/>
    </ligand>
    <ligandPart>
        <name>Fe</name>
        <dbReference type="ChEBI" id="CHEBI:18248"/>
    </ligandPart>
</feature>
<comment type="caution">
    <text evidence="14">The sequence shown here is derived from an EMBL/GenBank/DDBJ whole genome shotgun (WGS) entry which is preliminary data.</text>
</comment>
<evidence type="ECO:0000256" key="8">
    <source>
        <dbReference type="ARBA" id="ARBA00022989"/>
    </source>
</evidence>
<accession>A0A967KIF3</accession>
<dbReference type="EMBL" id="JAAQPH010000036">
    <property type="protein sequence ID" value="NIA72226.1"/>
    <property type="molecule type" value="Genomic_DNA"/>
</dbReference>
<evidence type="ECO:0000256" key="3">
    <source>
        <dbReference type="ARBA" id="ARBA00022617"/>
    </source>
</evidence>
<keyword evidence="5 12" id="KW-0479">Metal-binding</keyword>
<evidence type="ECO:0000256" key="12">
    <source>
        <dbReference type="HAMAP-Rule" id="MF_01959"/>
    </source>
</evidence>
<dbReference type="InterPro" id="IPR004329">
    <property type="entry name" value="CcmE"/>
</dbReference>
<evidence type="ECO:0000313" key="15">
    <source>
        <dbReference type="Proteomes" id="UP000761264"/>
    </source>
</evidence>